<organism evidence="2 3">
    <name type="scientific">Echeneis naucrates</name>
    <name type="common">Live sharksucker</name>
    <dbReference type="NCBI Taxonomy" id="173247"/>
    <lineage>
        <taxon>Eukaryota</taxon>
        <taxon>Metazoa</taxon>
        <taxon>Chordata</taxon>
        <taxon>Craniata</taxon>
        <taxon>Vertebrata</taxon>
        <taxon>Euteleostomi</taxon>
        <taxon>Actinopterygii</taxon>
        <taxon>Neopterygii</taxon>
        <taxon>Teleostei</taxon>
        <taxon>Neoteleostei</taxon>
        <taxon>Acanthomorphata</taxon>
        <taxon>Carangaria</taxon>
        <taxon>Carangiformes</taxon>
        <taxon>Echeneidae</taxon>
        <taxon>Echeneis</taxon>
    </lineage>
</organism>
<evidence type="ECO:0000256" key="1">
    <source>
        <dbReference type="SAM" id="SignalP"/>
    </source>
</evidence>
<dbReference type="Proteomes" id="UP000472264">
    <property type="component" value="Chromosome 9"/>
</dbReference>
<reference evidence="2" key="2">
    <citation type="submission" date="2025-08" db="UniProtKB">
        <authorList>
            <consortium name="Ensembl"/>
        </authorList>
    </citation>
    <scope>IDENTIFICATION</scope>
</reference>
<evidence type="ECO:0000313" key="2">
    <source>
        <dbReference type="Ensembl" id="ENSENLP00000051641.1"/>
    </source>
</evidence>
<dbReference type="AlphaFoldDB" id="A0A665X6T9"/>
<dbReference type="Ensembl" id="ENSENLT00000052896.1">
    <property type="protein sequence ID" value="ENSENLP00000051641.1"/>
    <property type="gene ID" value="ENSENLG00000021641.1"/>
</dbReference>
<reference evidence="2" key="3">
    <citation type="submission" date="2025-09" db="UniProtKB">
        <authorList>
            <consortium name="Ensembl"/>
        </authorList>
    </citation>
    <scope>IDENTIFICATION</scope>
</reference>
<feature type="chain" id="PRO_5025460686" evidence="1">
    <location>
        <begin position="21"/>
        <end position="69"/>
    </location>
</feature>
<feature type="signal peptide" evidence="1">
    <location>
        <begin position="1"/>
        <end position="20"/>
    </location>
</feature>
<accession>A0A665X6T9</accession>
<keyword evidence="3" id="KW-1185">Reference proteome</keyword>
<evidence type="ECO:0000313" key="3">
    <source>
        <dbReference type="Proteomes" id="UP000472264"/>
    </source>
</evidence>
<protein>
    <submittedName>
        <fullName evidence="2">Uncharacterized protein</fullName>
    </submittedName>
</protein>
<keyword evidence="1" id="KW-0732">Signal</keyword>
<proteinExistence type="predicted"/>
<dbReference type="InParanoid" id="A0A665X6T9"/>
<sequence length="69" mass="7713">TNTFAHKLICILLVAHSVSPNIKPGWQVRQTKPVGYISLHYCAPTDCQVMDARPRVQCVILEGNCVYSK</sequence>
<name>A0A665X6T9_ECHNA</name>
<reference evidence="2" key="1">
    <citation type="submission" date="2021-04" db="EMBL/GenBank/DDBJ databases">
        <authorList>
            <consortium name="Wellcome Sanger Institute Data Sharing"/>
        </authorList>
    </citation>
    <scope>NUCLEOTIDE SEQUENCE [LARGE SCALE GENOMIC DNA]</scope>
</reference>